<gene>
    <name evidence="2" type="ORF">Bca52824_028228</name>
</gene>
<feature type="region of interest" description="Disordered" evidence="1">
    <location>
        <begin position="41"/>
        <end position="63"/>
    </location>
</feature>
<evidence type="ECO:0000256" key="1">
    <source>
        <dbReference type="SAM" id="MobiDB-lite"/>
    </source>
</evidence>
<comment type="caution">
    <text evidence="2">The sequence shown here is derived from an EMBL/GenBank/DDBJ whole genome shotgun (WGS) entry which is preliminary data.</text>
</comment>
<proteinExistence type="predicted"/>
<dbReference type="Proteomes" id="UP000886595">
    <property type="component" value="Unassembled WGS sequence"/>
</dbReference>
<dbReference type="AlphaFoldDB" id="A0A8X7VBV0"/>
<accession>A0A8X7VBV0</accession>
<protein>
    <submittedName>
        <fullName evidence="2">Uncharacterized protein</fullName>
    </submittedName>
</protein>
<sequence length="63" mass="6676">MTSTTTSCPKISMFCAKSGFVIPKNKLSGSLIPIFQRGGGASKDNGTVTKLGKRKTKWGPDLT</sequence>
<dbReference type="OrthoDB" id="6777263at2759"/>
<evidence type="ECO:0000313" key="3">
    <source>
        <dbReference type="Proteomes" id="UP000886595"/>
    </source>
</evidence>
<keyword evidence="3" id="KW-1185">Reference proteome</keyword>
<dbReference type="EMBL" id="JAAMPC010000006">
    <property type="protein sequence ID" value="KAG2308480.1"/>
    <property type="molecule type" value="Genomic_DNA"/>
</dbReference>
<organism evidence="2 3">
    <name type="scientific">Brassica carinata</name>
    <name type="common">Ethiopian mustard</name>
    <name type="synonym">Abyssinian cabbage</name>
    <dbReference type="NCBI Taxonomy" id="52824"/>
    <lineage>
        <taxon>Eukaryota</taxon>
        <taxon>Viridiplantae</taxon>
        <taxon>Streptophyta</taxon>
        <taxon>Embryophyta</taxon>
        <taxon>Tracheophyta</taxon>
        <taxon>Spermatophyta</taxon>
        <taxon>Magnoliopsida</taxon>
        <taxon>eudicotyledons</taxon>
        <taxon>Gunneridae</taxon>
        <taxon>Pentapetalae</taxon>
        <taxon>rosids</taxon>
        <taxon>malvids</taxon>
        <taxon>Brassicales</taxon>
        <taxon>Brassicaceae</taxon>
        <taxon>Brassiceae</taxon>
        <taxon>Brassica</taxon>
    </lineage>
</organism>
<evidence type="ECO:0000313" key="2">
    <source>
        <dbReference type="EMBL" id="KAG2308480.1"/>
    </source>
</evidence>
<reference evidence="2 3" key="1">
    <citation type="submission" date="2020-02" db="EMBL/GenBank/DDBJ databases">
        <authorList>
            <person name="Ma Q."/>
            <person name="Huang Y."/>
            <person name="Song X."/>
            <person name="Pei D."/>
        </authorList>
    </citation>
    <scope>NUCLEOTIDE SEQUENCE [LARGE SCALE GENOMIC DNA]</scope>
    <source>
        <strain evidence="2">Sxm20200214</strain>
        <tissue evidence="2">Leaf</tissue>
    </source>
</reference>
<name>A0A8X7VBV0_BRACI</name>